<dbReference type="PANTHER" id="PTHR37290">
    <property type="entry name" value="INNER MEMBRANE PROTEIN YIAA-RELATED"/>
    <property type="match status" value="1"/>
</dbReference>
<keyword evidence="1" id="KW-0472">Membrane</keyword>
<feature type="transmembrane region" description="Helical" evidence="1">
    <location>
        <begin position="42"/>
        <end position="61"/>
    </location>
</feature>
<keyword evidence="1" id="KW-1133">Transmembrane helix</keyword>
<feature type="transmembrane region" description="Helical" evidence="1">
    <location>
        <begin position="12"/>
        <end position="30"/>
    </location>
</feature>
<proteinExistence type="predicted"/>
<dbReference type="Proteomes" id="UP000292459">
    <property type="component" value="Unassembled WGS sequence"/>
</dbReference>
<feature type="domain" description="YiaAB two helix" evidence="2">
    <location>
        <begin position="10"/>
        <end position="63"/>
    </location>
</feature>
<gene>
    <name evidence="3" type="ORF">DYY88_19870</name>
</gene>
<feature type="domain" description="YiaAB two helix" evidence="2">
    <location>
        <begin position="74"/>
        <end position="126"/>
    </location>
</feature>
<dbReference type="NCBIfam" id="NF008482">
    <property type="entry name" value="PRK11383.1"/>
    <property type="match status" value="1"/>
</dbReference>
<evidence type="ECO:0000313" key="3">
    <source>
        <dbReference type="EMBL" id="RZM76139.1"/>
    </source>
</evidence>
<dbReference type="GO" id="GO:0006974">
    <property type="term" value="P:DNA damage response"/>
    <property type="evidence" value="ECO:0007669"/>
    <property type="project" value="TreeGrafter"/>
</dbReference>
<dbReference type="InterPro" id="IPR038972">
    <property type="entry name" value="YiaA-like"/>
</dbReference>
<keyword evidence="4" id="KW-1185">Reference proteome</keyword>
<dbReference type="GO" id="GO:0005886">
    <property type="term" value="C:plasma membrane"/>
    <property type="evidence" value="ECO:0007669"/>
    <property type="project" value="TreeGrafter"/>
</dbReference>
<evidence type="ECO:0000313" key="4">
    <source>
        <dbReference type="Proteomes" id="UP000292459"/>
    </source>
</evidence>
<dbReference type="OrthoDB" id="3295178at2"/>
<reference evidence="3 4" key="1">
    <citation type="submission" date="2018-11" db="EMBL/GenBank/DDBJ databases">
        <title>Whole genome sequencing of an environmental sample.</title>
        <authorList>
            <person name="Sarangi A.N."/>
            <person name="Singh D."/>
            <person name="Tripathy S."/>
        </authorList>
    </citation>
    <scope>NUCLEOTIDE SEQUENCE [LARGE SCALE GENOMIC DNA]</scope>
    <source>
        <strain evidence="3 4">Lakshadweep</strain>
    </source>
</reference>
<accession>A0A4Q7E3T2</accession>
<evidence type="ECO:0000259" key="2">
    <source>
        <dbReference type="Pfam" id="PF05360"/>
    </source>
</evidence>
<name>A0A4Q7E3T2_9CYAN</name>
<comment type="caution">
    <text evidence="3">The sequence shown here is derived from an EMBL/GenBank/DDBJ whole genome shotgun (WGS) entry which is preliminary data.</text>
</comment>
<dbReference type="EMBL" id="QVFV01000006">
    <property type="protein sequence ID" value="RZM76139.1"/>
    <property type="molecule type" value="Genomic_DNA"/>
</dbReference>
<dbReference type="RefSeq" id="WP_063776161.1">
    <property type="nucleotide sequence ID" value="NZ_QVFV01000006.1"/>
</dbReference>
<feature type="transmembrane region" description="Helical" evidence="1">
    <location>
        <begin position="106"/>
        <end position="124"/>
    </location>
</feature>
<organism evidence="3 4">
    <name type="scientific">Leptolyngbya iicbica LK</name>
    <dbReference type="NCBI Taxonomy" id="2294035"/>
    <lineage>
        <taxon>Bacteria</taxon>
        <taxon>Bacillati</taxon>
        <taxon>Cyanobacteriota</taxon>
        <taxon>Cyanophyceae</taxon>
        <taxon>Leptolyngbyales</taxon>
        <taxon>Leptolyngbyaceae</taxon>
        <taxon>Leptolyngbya group</taxon>
        <taxon>Leptolyngbya</taxon>
        <taxon>Leptolyngbya iicbica</taxon>
    </lineage>
</organism>
<feature type="transmembrane region" description="Helical" evidence="1">
    <location>
        <begin position="73"/>
        <end position="94"/>
    </location>
</feature>
<dbReference type="AlphaFoldDB" id="A0A4Q7E3T2"/>
<evidence type="ECO:0000256" key="1">
    <source>
        <dbReference type="SAM" id="Phobius"/>
    </source>
</evidence>
<protein>
    <recommendedName>
        <fullName evidence="2">YiaAB two helix domain-containing protein</fullName>
    </recommendedName>
</protein>
<dbReference type="InterPro" id="IPR008024">
    <property type="entry name" value="YiaAB"/>
</dbReference>
<sequence length="155" mass="17035">MNTTKPTPAFIGASYCAMAIGMSAFLTGLWRTASMGLAEKGFYFTLLMYGLYAAVSVQKSVRDRSENIPVTDLYYGISWLSTILCLSLLCVGLWNASWPISEKGFYAMAFLLSLFGAIAVQKNIRDVAGLHRLANRPLPDPALPERPISDRSKKS</sequence>
<dbReference type="Pfam" id="PF05360">
    <property type="entry name" value="YiaAB"/>
    <property type="match status" value="2"/>
</dbReference>
<dbReference type="PANTHER" id="PTHR37290:SF1">
    <property type="entry name" value="INNER MEMBRANE PROTEIN YIAA"/>
    <property type="match status" value="1"/>
</dbReference>
<keyword evidence="1" id="KW-0812">Transmembrane</keyword>